<dbReference type="Pfam" id="PF00133">
    <property type="entry name" value="tRNA-synt_1"/>
    <property type="match status" value="1"/>
</dbReference>
<dbReference type="OrthoDB" id="10264412at2759"/>
<keyword evidence="3" id="KW-0963">Cytoplasm</keyword>
<dbReference type="InterPro" id="IPR002301">
    <property type="entry name" value="Ile-tRNA-ligase"/>
</dbReference>
<evidence type="ECO:0000256" key="10">
    <source>
        <dbReference type="RuleBase" id="RU363035"/>
    </source>
</evidence>
<proteinExistence type="inferred from homology"/>
<dbReference type="InterPro" id="IPR023585">
    <property type="entry name" value="Ile-tRNA-ligase_type1"/>
</dbReference>
<dbReference type="CDD" id="cd07960">
    <property type="entry name" value="Anticodon_Ia_Ile_BEm"/>
    <property type="match status" value="1"/>
</dbReference>
<gene>
    <name evidence="13" type="ORF">PILCRDRAFT_816949</name>
</gene>
<evidence type="ECO:0000256" key="7">
    <source>
        <dbReference type="ARBA" id="ARBA00022917"/>
    </source>
</evidence>
<evidence type="ECO:0000256" key="8">
    <source>
        <dbReference type="ARBA" id="ARBA00023146"/>
    </source>
</evidence>
<comment type="similarity">
    <text evidence="1 10">Belongs to the class-I aminoacyl-tRNA synthetase family.</text>
</comment>
<dbReference type="PANTHER" id="PTHR42765:SF1">
    <property type="entry name" value="ISOLEUCINE--TRNA LIGASE, MITOCHONDRIAL"/>
    <property type="match status" value="1"/>
</dbReference>
<dbReference type="Gene3D" id="1.10.730.20">
    <property type="match status" value="1"/>
</dbReference>
<dbReference type="GO" id="GO:0000049">
    <property type="term" value="F:tRNA binding"/>
    <property type="evidence" value="ECO:0007669"/>
    <property type="project" value="InterPro"/>
</dbReference>
<keyword evidence="14" id="KW-1185">Reference proteome</keyword>
<dbReference type="InterPro" id="IPR033708">
    <property type="entry name" value="Anticodon_Ile_BEm"/>
</dbReference>
<evidence type="ECO:0000259" key="12">
    <source>
        <dbReference type="Pfam" id="PF08264"/>
    </source>
</evidence>
<dbReference type="HAMAP" id="MF_02002">
    <property type="entry name" value="Ile_tRNA_synth_type1"/>
    <property type="match status" value="1"/>
</dbReference>
<dbReference type="PRINTS" id="PR00984">
    <property type="entry name" value="TRNASYNTHILE"/>
</dbReference>
<dbReference type="NCBIfam" id="TIGR00392">
    <property type="entry name" value="ileS"/>
    <property type="match status" value="1"/>
</dbReference>
<keyword evidence="8 10" id="KW-0030">Aminoacyl-tRNA synthetase</keyword>
<evidence type="ECO:0000256" key="5">
    <source>
        <dbReference type="ARBA" id="ARBA00022741"/>
    </source>
</evidence>
<dbReference type="PROSITE" id="PS00178">
    <property type="entry name" value="AA_TRNA_LIGASE_I"/>
    <property type="match status" value="1"/>
</dbReference>
<dbReference type="GO" id="GO:0005524">
    <property type="term" value="F:ATP binding"/>
    <property type="evidence" value="ECO:0007669"/>
    <property type="project" value="UniProtKB-KW"/>
</dbReference>
<dbReference type="InterPro" id="IPR009008">
    <property type="entry name" value="Val/Leu/Ile-tRNA-synth_edit"/>
</dbReference>
<evidence type="ECO:0000256" key="3">
    <source>
        <dbReference type="ARBA" id="ARBA00022490"/>
    </source>
</evidence>
<evidence type="ECO:0000256" key="9">
    <source>
        <dbReference type="ARBA" id="ARBA00032665"/>
    </source>
</evidence>
<evidence type="ECO:0000313" key="14">
    <source>
        <dbReference type="Proteomes" id="UP000054166"/>
    </source>
</evidence>
<dbReference type="Gene3D" id="3.90.740.10">
    <property type="entry name" value="Valyl/Leucyl/Isoleucyl-tRNA synthetase, editing domain"/>
    <property type="match status" value="1"/>
</dbReference>
<keyword evidence="5 10" id="KW-0547">Nucleotide-binding</keyword>
<dbReference type="InterPro" id="IPR009080">
    <property type="entry name" value="tRNAsynth_Ia_anticodon-bd"/>
</dbReference>
<dbReference type="GO" id="GO:0004822">
    <property type="term" value="F:isoleucine-tRNA ligase activity"/>
    <property type="evidence" value="ECO:0007669"/>
    <property type="project" value="UniProtKB-EC"/>
</dbReference>
<dbReference type="Proteomes" id="UP000054166">
    <property type="component" value="Unassembled WGS sequence"/>
</dbReference>
<evidence type="ECO:0000313" key="13">
    <source>
        <dbReference type="EMBL" id="KIM85743.1"/>
    </source>
</evidence>
<dbReference type="FunFam" id="3.40.50.620:FF:000092">
    <property type="entry name" value="Isoleucine--tRNA ligase"/>
    <property type="match status" value="1"/>
</dbReference>
<reference evidence="13 14" key="1">
    <citation type="submission" date="2014-04" db="EMBL/GenBank/DDBJ databases">
        <authorList>
            <consortium name="DOE Joint Genome Institute"/>
            <person name="Kuo A."/>
            <person name="Tarkka M."/>
            <person name="Buscot F."/>
            <person name="Kohler A."/>
            <person name="Nagy L.G."/>
            <person name="Floudas D."/>
            <person name="Copeland A."/>
            <person name="Barry K.W."/>
            <person name="Cichocki N."/>
            <person name="Veneault-Fourrey C."/>
            <person name="LaButti K."/>
            <person name="Lindquist E.A."/>
            <person name="Lipzen A."/>
            <person name="Lundell T."/>
            <person name="Morin E."/>
            <person name="Murat C."/>
            <person name="Sun H."/>
            <person name="Tunlid A."/>
            <person name="Henrissat B."/>
            <person name="Grigoriev I.V."/>
            <person name="Hibbett D.S."/>
            <person name="Martin F."/>
            <person name="Nordberg H.P."/>
            <person name="Cantor M.N."/>
            <person name="Hua S.X."/>
        </authorList>
    </citation>
    <scope>NUCLEOTIDE SEQUENCE [LARGE SCALE GENOMIC DNA]</scope>
    <source>
        <strain evidence="13 14">F 1598</strain>
    </source>
</reference>
<accession>A0A0C3BHF8</accession>
<dbReference type="AlphaFoldDB" id="A0A0C3BHF8"/>
<dbReference type="Pfam" id="PF08264">
    <property type="entry name" value="Anticodon_1"/>
    <property type="match status" value="1"/>
</dbReference>
<keyword evidence="4 10" id="KW-0436">Ligase</keyword>
<dbReference type="InterPro" id="IPR050081">
    <property type="entry name" value="Ile-tRNA_ligase"/>
</dbReference>
<dbReference type="InterPro" id="IPR014729">
    <property type="entry name" value="Rossmann-like_a/b/a_fold"/>
</dbReference>
<dbReference type="SUPFAM" id="SSF52374">
    <property type="entry name" value="Nucleotidylyl transferase"/>
    <property type="match status" value="1"/>
</dbReference>
<reference evidence="14" key="2">
    <citation type="submission" date="2015-01" db="EMBL/GenBank/DDBJ databases">
        <title>Evolutionary Origins and Diversification of the Mycorrhizal Mutualists.</title>
        <authorList>
            <consortium name="DOE Joint Genome Institute"/>
            <consortium name="Mycorrhizal Genomics Consortium"/>
            <person name="Kohler A."/>
            <person name="Kuo A."/>
            <person name="Nagy L.G."/>
            <person name="Floudas D."/>
            <person name="Copeland A."/>
            <person name="Barry K.W."/>
            <person name="Cichocki N."/>
            <person name="Veneault-Fourrey C."/>
            <person name="LaButti K."/>
            <person name="Lindquist E.A."/>
            <person name="Lipzen A."/>
            <person name="Lundell T."/>
            <person name="Morin E."/>
            <person name="Murat C."/>
            <person name="Riley R."/>
            <person name="Ohm R."/>
            <person name="Sun H."/>
            <person name="Tunlid A."/>
            <person name="Henrissat B."/>
            <person name="Grigoriev I.V."/>
            <person name="Hibbett D.S."/>
            <person name="Martin F."/>
        </authorList>
    </citation>
    <scope>NUCLEOTIDE SEQUENCE [LARGE SCALE GENOMIC DNA]</scope>
    <source>
        <strain evidence="14">F 1598</strain>
    </source>
</reference>
<dbReference type="InterPro" id="IPR013155">
    <property type="entry name" value="M/V/L/I-tRNA-synth_anticd-bd"/>
</dbReference>
<dbReference type="HOGENOM" id="CLU_001493_7_2_1"/>
<organism evidence="13 14">
    <name type="scientific">Piloderma croceum (strain F 1598)</name>
    <dbReference type="NCBI Taxonomy" id="765440"/>
    <lineage>
        <taxon>Eukaryota</taxon>
        <taxon>Fungi</taxon>
        <taxon>Dikarya</taxon>
        <taxon>Basidiomycota</taxon>
        <taxon>Agaricomycotina</taxon>
        <taxon>Agaricomycetes</taxon>
        <taxon>Agaricomycetidae</taxon>
        <taxon>Atheliales</taxon>
        <taxon>Atheliaceae</taxon>
        <taxon>Piloderma</taxon>
    </lineage>
</organism>
<dbReference type="EMBL" id="KN832984">
    <property type="protein sequence ID" value="KIM85743.1"/>
    <property type="molecule type" value="Genomic_DNA"/>
</dbReference>
<dbReference type="STRING" id="765440.A0A0C3BHF8"/>
<evidence type="ECO:0000256" key="1">
    <source>
        <dbReference type="ARBA" id="ARBA00005594"/>
    </source>
</evidence>
<dbReference type="GO" id="GO:0006428">
    <property type="term" value="P:isoleucyl-tRNA aminoacylation"/>
    <property type="evidence" value="ECO:0007669"/>
    <property type="project" value="InterPro"/>
</dbReference>
<dbReference type="Gene3D" id="3.40.50.620">
    <property type="entry name" value="HUPs"/>
    <property type="match status" value="2"/>
</dbReference>
<dbReference type="PANTHER" id="PTHR42765">
    <property type="entry name" value="SOLEUCYL-TRNA SYNTHETASE"/>
    <property type="match status" value="1"/>
</dbReference>
<feature type="domain" description="Aminoacyl-tRNA synthetase class Ia" evidence="11">
    <location>
        <begin position="85"/>
        <end position="788"/>
    </location>
</feature>
<keyword evidence="7 10" id="KW-0648">Protein biosynthesis</keyword>
<dbReference type="GO" id="GO:0032543">
    <property type="term" value="P:mitochondrial translation"/>
    <property type="evidence" value="ECO:0007669"/>
    <property type="project" value="TreeGrafter"/>
</dbReference>
<evidence type="ECO:0000259" key="11">
    <source>
        <dbReference type="Pfam" id="PF00133"/>
    </source>
</evidence>
<evidence type="ECO:0000256" key="2">
    <source>
        <dbReference type="ARBA" id="ARBA00013165"/>
    </source>
</evidence>
<feature type="domain" description="Methionyl/Valyl/Leucyl/Isoleucyl-tRNA synthetase anticodon-binding" evidence="12">
    <location>
        <begin position="836"/>
        <end position="994"/>
    </location>
</feature>
<dbReference type="SUPFAM" id="SSF47323">
    <property type="entry name" value="Anticodon-binding domain of a subclass of class I aminoacyl-tRNA synthetases"/>
    <property type="match status" value="1"/>
</dbReference>
<dbReference type="GO" id="GO:0005739">
    <property type="term" value="C:mitochondrion"/>
    <property type="evidence" value="ECO:0007669"/>
    <property type="project" value="TreeGrafter"/>
</dbReference>
<protein>
    <recommendedName>
        <fullName evidence="2">isoleucine--tRNA ligase</fullName>
        <ecNumber evidence="2">6.1.1.5</ecNumber>
    </recommendedName>
    <alternativeName>
        <fullName evidence="9">Isoleucyl-tRNA synthetase</fullName>
    </alternativeName>
</protein>
<dbReference type="InterPro" id="IPR002300">
    <property type="entry name" value="aa-tRNA-synth_Ia"/>
</dbReference>
<dbReference type="EC" id="6.1.1.5" evidence="2"/>
<dbReference type="FunCoup" id="A0A0C3BHF8">
    <property type="interactions" value="480"/>
</dbReference>
<name>A0A0C3BHF8_PILCF</name>
<keyword evidence="6 10" id="KW-0067">ATP-binding</keyword>
<evidence type="ECO:0000256" key="4">
    <source>
        <dbReference type="ARBA" id="ARBA00022598"/>
    </source>
</evidence>
<dbReference type="GO" id="GO:0002161">
    <property type="term" value="F:aminoacyl-tRNA deacylase activity"/>
    <property type="evidence" value="ECO:0007669"/>
    <property type="project" value="InterPro"/>
</dbReference>
<sequence length="1094" mass="121722">MGSRVLRPLHCSLTLRYTSACAPSNRRQLSQSVPSLAEGITGKADYKAFSNTLLLPKTSFPLRSDPSKAKFLKKTCEDLYRWQWDNATRPLFVFHDGPPYANGHIHMGHALNKIIKDIINRYHVSLGYRVHYVPGWDCHGLPIENKALQDLGESPHTLSPSQIRSTARQTALQQIEVQKAEFKQLGIMADWDGSAGVYRTLDPKYEMRQLKVFQKMVEKGLIHRNYRPTYYSPSSRSALAEAELIYTDTHVSHSVYVSFTLDMRDGAFSDKHAPENLFWMNKLGWPYAVAYSAAIGVKSERDLETLQERKGKVGFLVWTTTPWTLSANMGIAVNPNLTYSILERTGSTSADEPRLLVVACDRVDALKDVIGPHKEIDRIKGEELVGVPYLPLFSPLSSSEVDSSDQQVDGDVDNILRIIPASYVTVDSGTGLVHCAPAHGVDDYNAFRDLETLPDWSSYMTQNMICHVDGAGKFVPEIADVVGKDAAKELVGKDVLKDGGKAMVELLRGMGEEVLYGVEKIKHRYPYDWKTGEPVIVTATSQWFANLDGIKDDAQKALQGVKFFPEISRNRLEAFVHSRSEWCISRQRVWGVPIPALYHLPTDRVILDTESLSHIISVLESKGKGVEYWWEGPVEEFVPKKLLGETGAAEWKKGADTMDVWFDSGTSWSMLEGMAVSKTDGRKFLADVCLEGSDQHRGWFQSQLLTAIGSAEGGETSSLARAASPYGTLITHGMVLDEKGKKMSKSVGNVVSPMGIINGGKDQTKEPAFGTDVLRLWAATVDYWRDMPIGSTILAQAAESLRKIRNSARFILGNIGNEESRRGLERIGSGEMALAERYVMHELYKLENVAHEGYASYNFSKAINALNNFATITLSSLYFDITKDCLYADGVKSRERRAVVTVLEQILATLTSVMAPVLPYLAEEIHHASHGVGEDMAAGSSVFMRTWIPLSSEWEDHEAEKDMNHLLHVRSAVLGLIEKARRNKQLKSSLEAEVDLILPSSDDGTSYVLELLQREEHFLKTLFIVSDVSVTDEGSLGTSSPEWLYSDSMSIPGCESNLGIRVRPATLSKCPRCWTFTRPENDSICGRCADVINL</sequence>
<dbReference type="InParanoid" id="A0A0C3BHF8"/>
<evidence type="ECO:0000256" key="6">
    <source>
        <dbReference type="ARBA" id="ARBA00022840"/>
    </source>
</evidence>
<dbReference type="SUPFAM" id="SSF50677">
    <property type="entry name" value="ValRS/IleRS/LeuRS editing domain"/>
    <property type="match status" value="1"/>
</dbReference>
<dbReference type="InterPro" id="IPR001412">
    <property type="entry name" value="aa-tRNA-synth_I_CS"/>
</dbReference>